<proteinExistence type="predicted"/>
<sequence>MEANWNRIGNKRIRKNNGAGAQYSGRDRNSQWLRDQTRMRLDVRNMCSRLSCTSGHQGPIRLRRSKRTRIPTRLRRRPMSKNRGRRQPGNRLQKRPHSRGRKRSSHLGAGPGPEVFGTERPDC</sequence>
<keyword evidence="2" id="KW-1185">Reference proteome</keyword>
<comment type="caution">
    <text evidence="1">The sequence shown here is derived from an EMBL/GenBank/DDBJ whole genome shotgun (WGS) entry which is preliminary data.</text>
</comment>
<name>A0AC60QXV0_IXOPE</name>
<gene>
    <name evidence="1" type="ORF">HPB47_014237</name>
</gene>
<dbReference type="Proteomes" id="UP000805193">
    <property type="component" value="Unassembled WGS sequence"/>
</dbReference>
<protein>
    <submittedName>
        <fullName evidence="1">Uncharacterized protein</fullName>
    </submittedName>
</protein>
<dbReference type="EMBL" id="JABSTQ010002560">
    <property type="protein sequence ID" value="KAG0444052.1"/>
    <property type="molecule type" value="Genomic_DNA"/>
</dbReference>
<organism evidence="1 2">
    <name type="scientific">Ixodes persulcatus</name>
    <name type="common">Taiga tick</name>
    <dbReference type="NCBI Taxonomy" id="34615"/>
    <lineage>
        <taxon>Eukaryota</taxon>
        <taxon>Metazoa</taxon>
        <taxon>Ecdysozoa</taxon>
        <taxon>Arthropoda</taxon>
        <taxon>Chelicerata</taxon>
        <taxon>Arachnida</taxon>
        <taxon>Acari</taxon>
        <taxon>Parasitiformes</taxon>
        <taxon>Ixodida</taxon>
        <taxon>Ixodoidea</taxon>
        <taxon>Ixodidae</taxon>
        <taxon>Ixodinae</taxon>
        <taxon>Ixodes</taxon>
    </lineage>
</organism>
<evidence type="ECO:0000313" key="2">
    <source>
        <dbReference type="Proteomes" id="UP000805193"/>
    </source>
</evidence>
<evidence type="ECO:0000313" key="1">
    <source>
        <dbReference type="EMBL" id="KAG0444052.1"/>
    </source>
</evidence>
<reference evidence="1 2" key="1">
    <citation type="journal article" date="2020" name="Cell">
        <title>Large-Scale Comparative Analyses of Tick Genomes Elucidate Their Genetic Diversity and Vector Capacities.</title>
        <authorList>
            <consortium name="Tick Genome and Microbiome Consortium (TIGMIC)"/>
            <person name="Jia N."/>
            <person name="Wang J."/>
            <person name="Shi W."/>
            <person name="Du L."/>
            <person name="Sun Y."/>
            <person name="Zhan W."/>
            <person name="Jiang J.F."/>
            <person name="Wang Q."/>
            <person name="Zhang B."/>
            <person name="Ji P."/>
            <person name="Bell-Sakyi L."/>
            <person name="Cui X.M."/>
            <person name="Yuan T.T."/>
            <person name="Jiang B.G."/>
            <person name="Yang W.F."/>
            <person name="Lam T.T."/>
            <person name="Chang Q.C."/>
            <person name="Ding S.J."/>
            <person name="Wang X.J."/>
            <person name="Zhu J.G."/>
            <person name="Ruan X.D."/>
            <person name="Zhao L."/>
            <person name="Wei J.T."/>
            <person name="Ye R.Z."/>
            <person name="Que T.C."/>
            <person name="Du C.H."/>
            <person name="Zhou Y.H."/>
            <person name="Cheng J.X."/>
            <person name="Dai P.F."/>
            <person name="Guo W.B."/>
            <person name="Han X.H."/>
            <person name="Huang E.J."/>
            <person name="Li L.F."/>
            <person name="Wei W."/>
            <person name="Gao Y.C."/>
            <person name="Liu J.Z."/>
            <person name="Shao H.Z."/>
            <person name="Wang X."/>
            <person name="Wang C.C."/>
            <person name="Yang T.C."/>
            <person name="Huo Q.B."/>
            <person name="Li W."/>
            <person name="Chen H.Y."/>
            <person name="Chen S.E."/>
            <person name="Zhou L.G."/>
            <person name="Ni X.B."/>
            <person name="Tian J.H."/>
            <person name="Sheng Y."/>
            <person name="Liu T."/>
            <person name="Pan Y.S."/>
            <person name="Xia L.Y."/>
            <person name="Li J."/>
            <person name="Zhao F."/>
            <person name="Cao W.C."/>
        </authorList>
    </citation>
    <scope>NUCLEOTIDE SEQUENCE [LARGE SCALE GENOMIC DNA]</scope>
    <source>
        <strain evidence="1">Iper-2018</strain>
    </source>
</reference>
<accession>A0AC60QXV0</accession>